<organism evidence="2 3">
    <name type="scientific">Oryza sativa subsp. japonica</name>
    <name type="common">Rice</name>
    <dbReference type="NCBI Taxonomy" id="39947"/>
    <lineage>
        <taxon>Eukaryota</taxon>
        <taxon>Viridiplantae</taxon>
        <taxon>Streptophyta</taxon>
        <taxon>Embryophyta</taxon>
        <taxon>Tracheophyta</taxon>
        <taxon>Spermatophyta</taxon>
        <taxon>Magnoliopsida</taxon>
        <taxon>Liliopsida</taxon>
        <taxon>Poales</taxon>
        <taxon>Poaceae</taxon>
        <taxon>BOP clade</taxon>
        <taxon>Oryzoideae</taxon>
        <taxon>Oryzeae</taxon>
        <taxon>Oryzinae</taxon>
        <taxon>Oryza</taxon>
        <taxon>Oryza sativa</taxon>
    </lineage>
</organism>
<dbReference type="AlphaFoldDB" id="A0A0P0WMS1"/>
<evidence type="ECO:0000313" key="3">
    <source>
        <dbReference type="Proteomes" id="UP000059680"/>
    </source>
</evidence>
<proteinExistence type="predicted"/>
<reference evidence="3" key="1">
    <citation type="journal article" date="2005" name="Nature">
        <title>The map-based sequence of the rice genome.</title>
        <authorList>
            <consortium name="International rice genome sequencing project (IRGSP)"/>
            <person name="Matsumoto T."/>
            <person name="Wu J."/>
            <person name="Kanamori H."/>
            <person name="Katayose Y."/>
            <person name="Fujisawa M."/>
            <person name="Namiki N."/>
            <person name="Mizuno H."/>
            <person name="Yamamoto K."/>
            <person name="Antonio B.A."/>
            <person name="Baba T."/>
            <person name="Sakata K."/>
            <person name="Nagamura Y."/>
            <person name="Aoki H."/>
            <person name="Arikawa K."/>
            <person name="Arita K."/>
            <person name="Bito T."/>
            <person name="Chiden Y."/>
            <person name="Fujitsuka N."/>
            <person name="Fukunaka R."/>
            <person name="Hamada M."/>
            <person name="Harada C."/>
            <person name="Hayashi A."/>
            <person name="Hijishita S."/>
            <person name="Honda M."/>
            <person name="Hosokawa S."/>
            <person name="Ichikawa Y."/>
            <person name="Idonuma A."/>
            <person name="Iijima M."/>
            <person name="Ikeda M."/>
            <person name="Ikeno M."/>
            <person name="Ito K."/>
            <person name="Ito S."/>
            <person name="Ito T."/>
            <person name="Ito Y."/>
            <person name="Ito Y."/>
            <person name="Iwabuchi A."/>
            <person name="Kamiya K."/>
            <person name="Karasawa W."/>
            <person name="Kurita K."/>
            <person name="Katagiri S."/>
            <person name="Kikuta A."/>
            <person name="Kobayashi H."/>
            <person name="Kobayashi N."/>
            <person name="Machita K."/>
            <person name="Maehara T."/>
            <person name="Masukawa M."/>
            <person name="Mizubayashi T."/>
            <person name="Mukai Y."/>
            <person name="Nagasaki H."/>
            <person name="Nagata Y."/>
            <person name="Naito S."/>
            <person name="Nakashima M."/>
            <person name="Nakama Y."/>
            <person name="Nakamichi Y."/>
            <person name="Nakamura M."/>
            <person name="Meguro A."/>
            <person name="Negishi M."/>
            <person name="Ohta I."/>
            <person name="Ohta T."/>
            <person name="Okamoto M."/>
            <person name="Ono N."/>
            <person name="Saji S."/>
            <person name="Sakaguchi M."/>
            <person name="Sakai K."/>
            <person name="Shibata M."/>
            <person name="Shimokawa T."/>
            <person name="Song J."/>
            <person name="Takazaki Y."/>
            <person name="Terasawa K."/>
            <person name="Tsugane M."/>
            <person name="Tsuji K."/>
            <person name="Ueda S."/>
            <person name="Waki K."/>
            <person name="Yamagata H."/>
            <person name="Yamamoto M."/>
            <person name="Yamamoto S."/>
            <person name="Yamane H."/>
            <person name="Yoshiki S."/>
            <person name="Yoshihara R."/>
            <person name="Yukawa K."/>
            <person name="Zhong H."/>
            <person name="Yano M."/>
            <person name="Yuan Q."/>
            <person name="Ouyang S."/>
            <person name="Liu J."/>
            <person name="Jones K.M."/>
            <person name="Gansberger K."/>
            <person name="Moffat K."/>
            <person name="Hill J."/>
            <person name="Bera J."/>
            <person name="Fadrosh D."/>
            <person name="Jin S."/>
            <person name="Johri S."/>
            <person name="Kim M."/>
            <person name="Overton L."/>
            <person name="Reardon M."/>
            <person name="Tsitrin T."/>
            <person name="Vuong H."/>
            <person name="Weaver B."/>
            <person name="Ciecko A."/>
            <person name="Tallon L."/>
            <person name="Jackson J."/>
            <person name="Pai G."/>
            <person name="Aken S.V."/>
            <person name="Utterback T."/>
            <person name="Reidmuller S."/>
            <person name="Feldblyum T."/>
            <person name="Hsiao J."/>
            <person name="Zismann V."/>
            <person name="Iobst S."/>
            <person name="de Vazeille A.R."/>
            <person name="Buell C.R."/>
            <person name="Ying K."/>
            <person name="Li Y."/>
            <person name="Lu T."/>
            <person name="Huang Y."/>
            <person name="Zhao Q."/>
            <person name="Feng Q."/>
            <person name="Zhang L."/>
            <person name="Zhu J."/>
            <person name="Weng Q."/>
            <person name="Mu J."/>
            <person name="Lu Y."/>
            <person name="Fan D."/>
            <person name="Liu Y."/>
            <person name="Guan J."/>
            <person name="Zhang Y."/>
            <person name="Yu S."/>
            <person name="Liu X."/>
            <person name="Zhang Y."/>
            <person name="Hong G."/>
            <person name="Han B."/>
            <person name="Choisne N."/>
            <person name="Demange N."/>
            <person name="Orjeda G."/>
            <person name="Samain S."/>
            <person name="Cattolico L."/>
            <person name="Pelletier E."/>
            <person name="Couloux A."/>
            <person name="Segurens B."/>
            <person name="Wincker P."/>
            <person name="D'Hont A."/>
            <person name="Scarpelli C."/>
            <person name="Weissenbach J."/>
            <person name="Salanoubat M."/>
            <person name="Quetier F."/>
            <person name="Yu Y."/>
            <person name="Kim H.R."/>
            <person name="Rambo T."/>
            <person name="Currie J."/>
            <person name="Collura K."/>
            <person name="Luo M."/>
            <person name="Yang T."/>
            <person name="Ammiraju J.S.S."/>
            <person name="Engler F."/>
            <person name="Soderlund C."/>
            <person name="Wing R.A."/>
            <person name="Palmer L.E."/>
            <person name="de la Bastide M."/>
            <person name="Spiegel L."/>
            <person name="Nascimento L."/>
            <person name="Zutavern T."/>
            <person name="O'Shaughnessy A."/>
            <person name="Dike S."/>
            <person name="Dedhia N."/>
            <person name="Preston R."/>
            <person name="Balija V."/>
            <person name="McCombie W.R."/>
            <person name="Chow T."/>
            <person name="Chen H."/>
            <person name="Chung M."/>
            <person name="Chen C."/>
            <person name="Shaw J."/>
            <person name="Wu H."/>
            <person name="Hsiao K."/>
            <person name="Chao Y."/>
            <person name="Chu M."/>
            <person name="Cheng C."/>
            <person name="Hour A."/>
            <person name="Lee P."/>
            <person name="Lin S."/>
            <person name="Lin Y."/>
            <person name="Liou J."/>
            <person name="Liu S."/>
            <person name="Hsing Y."/>
            <person name="Raghuvanshi S."/>
            <person name="Mohanty A."/>
            <person name="Bharti A.K."/>
            <person name="Gaur A."/>
            <person name="Gupta V."/>
            <person name="Kumar D."/>
            <person name="Ravi V."/>
            <person name="Vij S."/>
            <person name="Kapur A."/>
            <person name="Khurana P."/>
            <person name="Khurana P."/>
            <person name="Khurana J.P."/>
            <person name="Tyagi A.K."/>
            <person name="Gaikwad K."/>
            <person name="Singh A."/>
            <person name="Dalal V."/>
            <person name="Srivastava S."/>
            <person name="Dixit A."/>
            <person name="Pal A.K."/>
            <person name="Ghazi I.A."/>
            <person name="Yadav M."/>
            <person name="Pandit A."/>
            <person name="Bhargava A."/>
            <person name="Sureshbabu K."/>
            <person name="Batra K."/>
            <person name="Sharma T.R."/>
            <person name="Mohapatra T."/>
            <person name="Singh N.K."/>
            <person name="Messing J."/>
            <person name="Nelson A.B."/>
            <person name="Fuks G."/>
            <person name="Kavchok S."/>
            <person name="Keizer G."/>
            <person name="Linton E."/>
            <person name="Llaca V."/>
            <person name="Song R."/>
            <person name="Tanyolac B."/>
            <person name="Young S."/>
            <person name="Ho-Il K."/>
            <person name="Hahn J.H."/>
            <person name="Sangsakoo G."/>
            <person name="Vanavichit A."/>
            <person name="de Mattos Luiz.A.T."/>
            <person name="Zimmer P.D."/>
            <person name="Malone G."/>
            <person name="Dellagostin O."/>
            <person name="de Oliveira A.C."/>
            <person name="Bevan M."/>
            <person name="Bancroft I."/>
            <person name="Minx P."/>
            <person name="Cordum H."/>
            <person name="Wilson R."/>
            <person name="Cheng Z."/>
            <person name="Jin W."/>
            <person name="Jiang J."/>
            <person name="Leong S.A."/>
            <person name="Iwama H."/>
            <person name="Gojobori T."/>
            <person name="Itoh T."/>
            <person name="Niimura Y."/>
            <person name="Fujii Y."/>
            <person name="Habara T."/>
            <person name="Sakai H."/>
            <person name="Sato Y."/>
            <person name="Wilson G."/>
            <person name="Kumar K."/>
            <person name="McCouch S."/>
            <person name="Juretic N."/>
            <person name="Hoen D."/>
            <person name="Wright S."/>
            <person name="Bruskiewich R."/>
            <person name="Bureau T."/>
            <person name="Miyao A."/>
            <person name="Hirochika H."/>
            <person name="Nishikawa T."/>
            <person name="Kadowaki K."/>
            <person name="Sugiura M."/>
            <person name="Burr B."/>
            <person name="Sasaki T."/>
        </authorList>
    </citation>
    <scope>NUCLEOTIDE SEQUENCE [LARGE SCALE GENOMIC DNA]</scope>
    <source>
        <strain evidence="3">cv. Nipponbare</strain>
    </source>
</reference>
<reference evidence="2 3" key="2">
    <citation type="journal article" date="2013" name="Plant Cell Physiol.">
        <title>Rice Annotation Project Database (RAP-DB): an integrative and interactive database for rice genomics.</title>
        <authorList>
            <person name="Sakai H."/>
            <person name="Lee S.S."/>
            <person name="Tanaka T."/>
            <person name="Numa H."/>
            <person name="Kim J."/>
            <person name="Kawahara Y."/>
            <person name="Wakimoto H."/>
            <person name="Yang C.C."/>
            <person name="Iwamoto M."/>
            <person name="Abe T."/>
            <person name="Yamada Y."/>
            <person name="Muto A."/>
            <person name="Inokuchi H."/>
            <person name="Ikemura T."/>
            <person name="Matsumoto T."/>
            <person name="Sasaki T."/>
            <person name="Itoh T."/>
        </authorList>
    </citation>
    <scope>NUCLEOTIDE SEQUENCE [LARGE SCALE GENOMIC DNA]</scope>
    <source>
        <strain evidence="3">cv. Nipponbare</strain>
    </source>
</reference>
<feature type="signal peptide" evidence="1">
    <location>
        <begin position="1"/>
        <end position="22"/>
    </location>
</feature>
<keyword evidence="3" id="KW-1185">Reference proteome</keyword>
<evidence type="ECO:0000256" key="1">
    <source>
        <dbReference type="SAM" id="SignalP"/>
    </source>
</evidence>
<dbReference type="PaxDb" id="39947-A0A0P0WMS1"/>
<accession>A0A0P0WMS1</accession>
<dbReference type="Proteomes" id="UP000059680">
    <property type="component" value="Chromosome 5"/>
</dbReference>
<name>A0A0P0WMS1_ORYSJ</name>
<dbReference type="Gramene" id="Os05t0432650-00">
    <property type="protein sequence ID" value="Os05t0432650-00"/>
    <property type="gene ID" value="Os05g0432650"/>
</dbReference>
<dbReference type="EMBL" id="AP014961">
    <property type="protein sequence ID" value="BAS94174.1"/>
    <property type="molecule type" value="Genomic_DNA"/>
</dbReference>
<reference evidence="2 3" key="3">
    <citation type="journal article" date="2013" name="Rice">
        <title>Improvement of the Oryza sativa Nipponbare reference genome using next generation sequence and optical map data.</title>
        <authorList>
            <person name="Kawahara Y."/>
            <person name="de la Bastide M."/>
            <person name="Hamilton J.P."/>
            <person name="Kanamori H."/>
            <person name="McCombie W.R."/>
            <person name="Ouyang S."/>
            <person name="Schwartz D.C."/>
            <person name="Tanaka T."/>
            <person name="Wu J."/>
            <person name="Zhou S."/>
            <person name="Childs K.L."/>
            <person name="Davidson R.M."/>
            <person name="Lin H."/>
            <person name="Quesada-Ocampo L."/>
            <person name="Vaillancourt B."/>
            <person name="Sakai H."/>
            <person name="Lee S.S."/>
            <person name="Kim J."/>
            <person name="Numa H."/>
            <person name="Itoh T."/>
            <person name="Buell C.R."/>
            <person name="Matsumoto T."/>
        </authorList>
    </citation>
    <scope>NUCLEOTIDE SEQUENCE [LARGE SCALE GENOMIC DNA]</scope>
    <source>
        <strain evidence="3">cv. Nipponbare</strain>
    </source>
</reference>
<gene>
    <name evidence="2" type="ordered locus">Os05g0432650</name>
    <name evidence="2" type="ORF">OSNPB_050432650</name>
</gene>
<protein>
    <submittedName>
        <fullName evidence="2">Os05g0432650 protein</fullName>
    </submittedName>
</protein>
<keyword evidence="1" id="KW-0732">Signal</keyword>
<evidence type="ECO:0000313" key="2">
    <source>
        <dbReference type="EMBL" id="BAS94174.1"/>
    </source>
</evidence>
<dbReference type="InParanoid" id="A0A0P0WMS1"/>
<feature type="chain" id="PRO_5006056794" evidence="1">
    <location>
        <begin position="23"/>
        <end position="121"/>
    </location>
</feature>
<sequence>MDIFTGAIASWILSMFCFGCSCDPTGPWAGVTFSCDLLPSHSFCISVAIPSCCTPTMPLRSSISLEIGLSESLLLASSFVTAVTIPSSMKFTYGLLSMDDSNEVLRFNNLYLLPMHAGAIM</sequence>